<comment type="caution">
    <text evidence="1">The sequence shown here is derived from an EMBL/GenBank/DDBJ whole genome shotgun (WGS) entry which is preliminary data.</text>
</comment>
<organism evidence="1 2">
    <name type="scientific">Streptomyces noboritoensis</name>
    <dbReference type="NCBI Taxonomy" id="67337"/>
    <lineage>
        <taxon>Bacteria</taxon>
        <taxon>Bacillati</taxon>
        <taxon>Actinomycetota</taxon>
        <taxon>Actinomycetes</taxon>
        <taxon>Kitasatosporales</taxon>
        <taxon>Streptomycetaceae</taxon>
        <taxon>Streptomyces</taxon>
    </lineage>
</organism>
<dbReference type="RefSeq" id="WP_394316087.1">
    <property type="nucleotide sequence ID" value="NZ_JBHMQV010000001.1"/>
</dbReference>
<keyword evidence="2" id="KW-1185">Reference proteome</keyword>
<evidence type="ECO:0000313" key="1">
    <source>
        <dbReference type="EMBL" id="MFC0842196.1"/>
    </source>
</evidence>
<protein>
    <submittedName>
        <fullName evidence="1">Uncharacterized protein</fullName>
    </submittedName>
</protein>
<name>A0ABV6T8X0_9ACTN</name>
<dbReference type="EMBL" id="JBHMQV010000001">
    <property type="protein sequence ID" value="MFC0842196.1"/>
    <property type="molecule type" value="Genomic_DNA"/>
</dbReference>
<evidence type="ECO:0000313" key="2">
    <source>
        <dbReference type="Proteomes" id="UP001589887"/>
    </source>
</evidence>
<proteinExistence type="predicted"/>
<reference evidence="1 2" key="1">
    <citation type="submission" date="2024-09" db="EMBL/GenBank/DDBJ databases">
        <authorList>
            <person name="Sun Q."/>
            <person name="Mori K."/>
        </authorList>
    </citation>
    <scope>NUCLEOTIDE SEQUENCE [LARGE SCALE GENOMIC DNA]</scope>
    <source>
        <strain evidence="1 2">JCM 4557</strain>
    </source>
</reference>
<accession>A0ABV6T8X0</accession>
<dbReference type="Proteomes" id="UP001589887">
    <property type="component" value="Unassembled WGS sequence"/>
</dbReference>
<sequence length="157" mass="18096">MEITVQWIRTTWTKESRGGDAAARRNATPVGFAFPHEAAPLAHVIRMHERDGFEPYEGREVLSKVDVQLREADDRLRVFPRVQSPFALPPRKRRPPGVRLVPGQWVRWQLNYRFSSALGIRGWTYWLDTFNIAYGPVNADVFLSAPPVFIDERGPLR</sequence>
<gene>
    <name evidence="1" type="ORF">ACFH04_00350</name>
</gene>